<keyword evidence="3 6" id="KW-0812">Transmembrane</keyword>
<dbReference type="GO" id="GO:0005886">
    <property type="term" value="C:plasma membrane"/>
    <property type="evidence" value="ECO:0007669"/>
    <property type="project" value="UniProtKB-SubCell"/>
</dbReference>
<feature type="domain" description="ABC3 transporter permease C-terminal" evidence="7">
    <location>
        <begin position="57"/>
        <end position="178"/>
    </location>
</feature>
<dbReference type="InterPro" id="IPR003838">
    <property type="entry name" value="ABC3_permease_C"/>
</dbReference>
<evidence type="ECO:0000259" key="7">
    <source>
        <dbReference type="Pfam" id="PF02687"/>
    </source>
</evidence>
<accession>A0A9D9HZ64</accession>
<reference evidence="8" key="1">
    <citation type="submission" date="2020-10" db="EMBL/GenBank/DDBJ databases">
        <authorList>
            <person name="Gilroy R."/>
        </authorList>
    </citation>
    <scope>NUCLEOTIDE SEQUENCE</scope>
    <source>
        <strain evidence="8">E3-2379</strain>
    </source>
</reference>
<gene>
    <name evidence="8" type="ORF">IAC13_03425</name>
</gene>
<evidence type="ECO:0000313" key="9">
    <source>
        <dbReference type="Proteomes" id="UP000823618"/>
    </source>
</evidence>
<dbReference type="Proteomes" id="UP000823618">
    <property type="component" value="Unassembled WGS sequence"/>
</dbReference>
<feature type="transmembrane region" description="Helical" evidence="6">
    <location>
        <begin position="196"/>
        <end position="213"/>
    </location>
</feature>
<evidence type="ECO:0000256" key="6">
    <source>
        <dbReference type="SAM" id="Phobius"/>
    </source>
</evidence>
<evidence type="ECO:0000256" key="4">
    <source>
        <dbReference type="ARBA" id="ARBA00022989"/>
    </source>
</evidence>
<feature type="transmembrane region" description="Helical" evidence="6">
    <location>
        <begin position="21"/>
        <end position="41"/>
    </location>
</feature>
<dbReference type="PANTHER" id="PTHR46795:SF3">
    <property type="entry name" value="ABC TRANSPORTER PERMEASE"/>
    <property type="match status" value="1"/>
</dbReference>
<keyword evidence="4 6" id="KW-1133">Transmembrane helix</keyword>
<evidence type="ECO:0000256" key="2">
    <source>
        <dbReference type="ARBA" id="ARBA00022475"/>
    </source>
</evidence>
<dbReference type="EMBL" id="JADIML010000095">
    <property type="protein sequence ID" value="MBO8462966.1"/>
    <property type="molecule type" value="Genomic_DNA"/>
</dbReference>
<feature type="transmembrane region" description="Helical" evidence="6">
    <location>
        <begin position="279"/>
        <end position="306"/>
    </location>
</feature>
<feature type="transmembrane region" description="Helical" evidence="6">
    <location>
        <begin position="53"/>
        <end position="73"/>
    </location>
</feature>
<evidence type="ECO:0000256" key="3">
    <source>
        <dbReference type="ARBA" id="ARBA00022692"/>
    </source>
</evidence>
<evidence type="ECO:0000256" key="1">
    <source>
        <dbReference type="ARBA" id="ARBA00004651"/>
    </source>
</evidence>
<keyword evidence="5 6" id="KW-0472">Membrane</keyword>
<feature type="non-terminal residue" evidence="8">
    <location>
        <position position="561"/>
    </location>
</feature>
<feature type="transmembrane region" description="Helical" evidence="6">
    <location>
        <begin position="532"/>
        <end position="556"/>
    </location>
</feature>
<dbReference type="InterPro" id="IPR052536">
    <property type="entry name" value="ABC-4_Integral_Memb_Prot"/>
</dbReference>
<evidence type="ECO:0000256" key="5">
    <source>
        <dbReference type="ARBA" id="ARBA00023136"/>
    </source>
</evidence>
<dbReference type="Pfam" id="PF02687">
    <property type="entry name" value="FtsX"/>
    <property type="match status" value="1"/>
</dbReference>
<sequence>MSKFFYWKLAVTNLKKNGKTILPYLFTCIMTTAMFYIITSLSKNNGLGYNTKMVLSFGSYVIGIFAVIFLFYTNSFLMKQRKREFGLFHILGLEKKHLAKIIAYETFVIGISSLIIGLVFGIMLDKVMFLILMKLFEKDIPLGFYISVKSLLISCLLFGVIHFLVFLNSIRQIYFVNPIDLLHGGSYGEREPKNKWILTILGIVSLGIGYTISLTTKDVLAALALFFLAVIFVIIGTYLIFTSGSITLLKALKSNKNYYYKTNHFISISSMMYRMKKNAIGLANICILSTMVLVTLSTTISLWMGIDTIINDSYSKELSLSRGISLESKDYEKEKKELNDGIQNILDQIGIHKKNDLEYIKLDFWGVQKGESFELRLTEDDLVDEEDACMVRFVSLADYNEIMGTDERLRENEVMIYTNQNGMDNDSIKIFDESYGILKRVKNIPYPTRYNEAIPFYLVVVSNDEKIMDFAKEETAADKSLDIYMNFDTDGTKKENLELYEKLWEDLWNNRSEHSLSTESKAAAWENTTDSLAGILFVGIFLSVLFIMAAVLIMYYKQITE</sequence>
<evidence type="ECO:0000313" key="8">
    <source>
        <dbReference type="EMBL" id="MBO8462966.1"/>
    </source>
</evidence>
<dbReference type="AlphaFoldDB" id="A0A9D9HZ64"/>
<keyword evidence="2" id="KW-1003">Cell membrane</keyword>
<dbReference type="PANTHER" id="PTHR46795">
    <property type="entry name" value="ABC TRANSPORTER PERMEASE-RELATED-RELATED"/>
    <property type="match status" value="1"/>
</dbReference>
<comment type="subcellular location">
    <subcellularLocation>
        <location evidence="1">Cell membrane</location>
        <topology evidence="1">Multi-pass membrane protein</topology>
    </subcellularLocation>
</comment>
<feature type="transmembrane region" description="Helical" evidence="6">
    <location>
        <begin position="101"/>
        <end position="124"/>
    </location>
</feature>
<reference evidence="8" key="2">
    <citation type="journal article" date="2021" name="PeerJ">
        <title>Extensive microbial diversity within the chicken gut microbiome revealed by metagenomics and culture.</title>
        <authorList>
            <person name="Gilroy R."/>
            <person name="Ravi A."/>
            <person name="Getino M."/>
            <person name="Pursley I."/>
            <person name="Horton D.L."/>
            <person name="Alikhan N.F."/>
            <person name="Baker D."/>
            <person name="Gharbi K."/>
            <person name="Hall N."/>
            <person name="Watson M."/>
            <person name="Adriaenssens E.M."/>
            <person name="Foster-Nyarko E."/>
            <person name="Jarju S."/>
            <person name="Secka A."/>
            <person name="Antonio M."/>
            <person name="Oren A."/>
            <person name="Chaudhuri R.R."/>
            <person name="La Ragione R."/>
            <person name="Hildebrand F."/>
            <person name="Pallen M.J."/>
        </authorList>
    </citation>
    <scope>NUCLEOTIDE SEQUENCE</scope>
    <source>
        <strain evidence="8">E3-2379</strain>
    </source>
</reference>
<protein>
    <submittedName>
        <fullName evidence="8">ABC transporter permease</fullName>
    </submittedName>
</protein>
<name>A0A9D9HZ64_9FIRM</name>
<feature type="transmembrane region" description="Helical" evidence="6">
    <location>
        <begin position="144"/>
        <end position="167"/>
    </location>
</feature>
<organism evidence="8 9">
    <name type="scientific">Candidatus Scybalomonas excrementavium</name>
    <dbReference type="NCBI Taxonomy" id="2840943"/>
    <lineage>
        <taxon>Bacteria</taxon>
        <taxon>Bacillati</taxon>
        <taxon>Bacillota</taxon>
        <taxon>Clostridia</taxon>
        <taxon>Lachnospirales</taxon>
        <taxon>Lachnospiraceae</taxon>
        <taxon>Lachnospiraceae incertae sedis</taxon>
        <taxon>Candidatus Scybalomonas</taxon>
    </lineage>
</organism>
<proteinExistence type="predicted"/>
<comment type="caution">
    <text evidence="8">The sequence shown here is derived from an EMBL/GenBank/DDBJ whole genome shotgun (WGS) entry which is preliminary data.</text>
</comment>
<feature type="transmembrane region" description="Helical" evidence="6">
    <location>
        <begin position="219"/>
        <end position="241"/>
    </location>
</feature>